<dbReference type="NCBIfam" id="TIGR00628">
    <property type="entry name" value="ung"/>
    <property type="match status" value="1"/>
</dbReference>
<dbReference type="CDD" id="cd10027">
    <property type="entry name" value="UDG-F1-like"/>
    <property type="match status" value="1"/>
</dbReference>
<keyword evidence="7 9" id="KW-0378">Hydrolase</keyword>
<proteinExistence type="inferred from homology"/>
<keyword evidence="6 9" id="KW-0227">DNA damage</keyword>
<dbReference type="SUPFAM" id="SSF52141">
    <property type="entry name" value="Uracil-DNA glycosylase-like"/>
    <property type="match status" value="1"/>
</dbReference>
<dbReference type="PROSITE" id="PS00130">
    <property type="entry name" value="U_DNA_GLYCOSYLASE"/>
    <property type="match status" value="1"/>
</dbReference>
<dbReference type="SMART" id="SM00986">
    <property type="entry name" value="UDG"/>
    <property type="match status" value="1"/>
</dbReference>
<feature type="domain" description="Uracil-DNA glycosylase-like" evidence="12">
    <location>
        <begin position="56"/>
        <end position="221"/>
    </location>
</feature>
<dbReference type="EC" id="3.2.2.27" evidence="4 9"/>
<keyword evidence="8 9" id="KW-0234">DNA repair</keyword>
<evidence type="ECO:0000256" key="10">
    <source>
        <dbReference type="PROSITE-ProRule" id="PRU10072"/>
    </source>
</evidence>
<evidence type="ECO:0000313" key="13">
    <source>
        <dbReference type="EMBL" id="UXH78901.1"/>
    </source>
</evidence>
<evidence type="ECO:0000256" key="5">
    <source>
        <dbReference type="ARBA" id="ARBA00018429"/>
    </source>
</evidence>
<accession>A0ABY6B0H2</accession>
<dbReference type="InterPro" id="IPR002043">
    <property type="entry name" value="UDG_fam1"/>
</dbReference>
<comment type="similarity">
    <text evidence="3 9 11">Belongs to the uracil-DNA glycosylase (UDG) superfamily. UNG family.</text>
</comment>
<comment type="catalytic activity">
    <reaction evidence="1 9 11">
        <text>Hydrolyzes single-stranded DNA or mismatched double-stranded DNA and polynucleotides, releasing free uracil.</text>
        <dbReference type="EC" id="3.2.2.27"/>
    </reaction>
</comment>
<feature type="active site" description="Proton acceptor" evidence="9 10">
    <location>
        <position position="71"/>
    </location>
</feature>
<evidence type="ECO:0000256" key="8">
    <source>
        <dbReference type="ARBA" id="ARBA00023204"/>
    </source>
</evidence>
<dbReference type="InterPro" id="IPR036895">
    <property type="entry name" value="Uracil-DNA_glycosylase-like_sf"/>
</dbReference>
<dbReference type="InterPro" id="IPR005122">
    <property type="entry name" value="Uracil-DNA_glycosylase-like"/>
</dbReference>
<evidence type="ECO:0000256" key="1">
    <source>
        <dbReference type="ARBA" id="ARBA00001400"/>
    </source>
</evidence>
<keyword evidence="9" id="KW-0963">Cytoplasm</keyword>
<keyword evidence="13" id="KW-0326">Glycosidase</keyword>
<evidence type="ECO:0000256" key="2">
    <source>
        <dbReference type="ARBA" id="ARBA00002631"/>
    </source>
</evidence>
<dbReference type="RefSeq" id="WP_261758732.1">
    <property type="nucleotide sequence ID" value="NZ_CP104562.2"/>
</dbReference>
<dbReference type="NCBIfam" id="NF003592">
    <property type="entry name" value="PRK05254.1-5"/>
    <property type="match status" value="1"/>
</dbReference>
<sequence>MASRFQGVDWQVGDGWQPLIDAWRHGPDGHRIEALLRERLAAGAVIYPPDPLRALRLTPLSQVRVVIVGQDPYHGPGQAEGLAFSVPAGEKLPPSLRNIFKELQRDLGQAAAMTGHLGGWAQRGVLLLNTSFTVEDGAAGSHAKRGWESLSDALIEATARDAAPKVYLLWGAHAQAKAPLIAAVGPQHRVLQANHPSPLSATRGPTPFMGCGHFSTARDWLREQGVDFAWTLD</sequence>
<dbReference type="EMBL" id="CP104562">
    <property type="protein sequence ID" value="UXH78901.1"/>
    <property type="molecule type" value="Genomic_DNA"/>
</dbReference>
<dbReference type="HAMAP" id="MF_00148">
    <property type="entry name" value="UDG"/>
    <property type="match status" value="1"/>
</dbReference>
<dbReference type="NCBIfam" id="NF003591">
    <property type="entry name" value="PRK05254.1-4"/>
    <property type="match status" value="1"/>
</dbReference>
<dbReference type="GO" id="GO:0004844">
    <property type="term" value="F:uracil DNA N-glycosylase activity"/>
    <property type="evidence" value="ECO:0007669"/>
    <property type="project" value="UniProtKB-EC"/>
</dbReference>
<name>A0ABY6B0H2_9BURK</name>
<evidence type="ECO:0000256" key="7">
    <source>
        <dbReference type="ARBA" id="ARBA00022801"/>
    </source>
</evidence>
<evidence type="ECO:0000259" key="12">
    <source>
        <dbReference type="SMART" id="SM00986"/>
    </source>
</evidence>
<evidence type="ECO:0000256" key="9">
    <source>
        <dbReference type="HAMAP-Rule" id="MF_00148"/>
    </source>
</evidence>
<reference evidence="13" key="1">
    <citation type="submission" date="2022-10" db="EMBL/GenBank/DDBJ databases">
        <title>Characterization and whole genome sequencing of a new Roseateles species, isolated from fresh water.</title>
        <authorList>
            <person name="Guliayeva D.Y."/>
            <person name="Akhremchuk A.E."/>
            <person name="Sikolenko M.A."/>
            <person name="Valentovich L.N."/>
            <person name="Sidarenka A.V."/>
        </authorList>
    </citation>
    <scope>NUCLEOTIDE SEQUENCE</scope>
    <source>
        <strain evidence="13">BIM B-1768</strain>
    </source>
</reference>
<dbReference type="PANTHER" id="PTHR11264">
    <property type="entry name" value="URACIL-DNA GLYCOSYLASE"/>
    <property type="match status" value="1"/>
</dbReference>
<dbReference type="SMART" id="SM00987">
    <property type="entry name" value="UreE_C"/>
    <property type="match status" value="1"/>
</dbReference>
<comment type="subcellular location">
    <subcellularLocation>
        <location evidence="9">Cytoplasm</location>
    </subcellularLocation>
</comment>
<evidence type="ECO:0000256" key="3">
    <source>
        <dbReference type="ARBA" id="ARBA00008184"/>
    </source>
</evidence>
<protein>
    <recommendedName>
        <fullName evidence="5 9">Uracil-DNA glycosylase</fullName>
        <shortName evidence="9">UDG</shortName>
        <ecNumber evidence="4 9">3.2.2.27</ecNumber>
    </recommendedName>
</protein>
<dbReference type="Pfam" id="PF03167">
    <property type="entry name" value="UDG"/>
    <property type="match status" value="1"/>
</dbReference>
<comment type="function">
    <text evidence="2 9 11">Excises uracil residues from the DNA which can arise as a result of misincorporation of dUMP residues by DNA polymerase or due to deamination of cytosine.</text>
</comment>
<dbReference type="PANTHER" id="PTHR11264:SF0">
    <property type="entry name" value="URACIL-DNA GLYCOSYLASE"/>
    <property type="match status" value="1"/>
</dbReference>
<gene>
    <name evidence="9" type="primary">ung</name>
    <name evidence="13" type="ORF">N4261_02865</name>
</gene>
<dbReference type="InterPro" id="IPR018085">
    <property type="entry name" value="Ura-DNA_Glyclase_AS"/>
</dbReference>
<evidence type="ECO:0000313" key="14">
    <source>
        <dbReference type="Proteomes" id="UP001064933"/>
    </source>
</evidence>
<evidence type="ECO:0000256" key="6">
    <source>
        <dbReference type="ARBA" id="ARBA00022763"/>
    </source>
</evidence>
<organism evidence="13 14">
    <name type="scientific">Roseateles amylovorans</name>
    <dbReference type="NCBI Taxonomy" id="2978473"/>
    <lineage>
        <taxon>Bacteria</taxon>
        <taxon>Pseudomonadati</taxon>
        <taxon>Pseudomonadota</taxon>
        <taxon>Betaproteobacteria</taxon>
        <taxon>Burkholderiales</taxon>
        <taxon>Sphaerotilaceae</taxon>
        <taxon>Roseateles</taxon>
    </lineage>
</organism>
<evidence type="ECO:0000256" key="11">
    <source>
        <dbReference type="RuleBase" id="RU003780"/>
    </source>
</evidence>
<dbReference type="NCBIfam" id="NF003589">
    <property type="entry name" value="PRK05254.1-2"/>
    <property type="match status" value="1"/>
</dbReference>
<keyword evidence="14" id="KW-1185">Reference proteome</keyword>
<dbReference type="Gene3D" id="3.40.470.10">
    <property type="entry name" value="Uracil-DNA glycosylase-like domain"/>
    <property type="match status" value="1"/>
</dbReference>
<dbReference type="NCBIfam" id="NF003588">
    <property type="entry name" value="PRK05254.1-1"/>
    <property type="match status" value="1"/>
</dbReference>
<dbReference type="Proteomes" id="UP001064933">
    <property type="component" value="Chromosome"/>
</dbReference>
<evidence type="ECO:0000256" key="4">
    <source>
        <dbReference type="ARBA" id="ARBA00012030"/>
    </source>
</evidence>